<name>A0A0H2RKY8_9AGAM</name>
<organism evidence="1 2">
    <name type="scientific">Schizopora paradoxa</name>
    <dbReference type="NCBI Taxonomy" id="27342"/>
    <lineage>
        <taxon>Eukaryota</taxon>
        <taxon>Fungi</taxon>
        <taxon>Dikarya</taxon>
        <taxon>Basidiomycota</taxon>
        <taxon>Agaricomycotina</taxon>
        <taxon>Agaricomycetes</taxon>
        <taxon>Hymenochaetales</taxon>
        <taxon>Schizoporaceae</taxon>
        <taxon>Schizopora</taxon>
    </lineage>
</organism>
<sequence length="192" mass="22014">MRLSPESKAERANEKIEKELVSLEKLWNMGEVEKDTMSALKEFIRAYPNITKTGYTPKDRPAFLAYFMNQTRRFTSFPILSDDEEARNFATSFHQWMFQLAPPSCVAGRTRPVGGIYRTWRRVDPGEWTEADTTAWANLFNGGRNGAILLCLCLAVWKGNGKQFHGTAYDYSNALSDVKWIFDEGLRVNRKA</sequence>
<dbReference type="AlphaFoldDB" id="A0A0H2RKY8"/>
<proteinExistence type="predicted"/>
<reference evidence="1 2" key="1">
    <citation type="submission" date="2015-04" db="EMBL/GenBank/DDBJ databases">
        <title>Complete genome sequence of Schizopora paradoxa KUC8140, a cosmopolitan wood degrader in East Asia.</title>
        <authorList>
            <consortium name="DOE Joint Genome Institute"/>
            <person name="Min B."/>
            <person name="Park H."/>
            <person name="Jang Y."/>
            <person name="Kim J.-J."/>
            <person name="Kim K.H."/>
            <person name="Pangilinan J."/>
            <person name="Lipzen A."/>
            <person name="Riley R."/>
            <person name="Grigoriev I.V."/>
            <person name="Spatafora J.W."/>
            <person name="Choi I.-G."/>
        </authorList>
    </citation>
    <scope>NUCLEOTIDE SEQUENCE [LARGE SCALE GENOMIC DNA]</scope>
    <source>
        <strain evidence="1 2">KUC8140</strain>
    </source>
</reference>
<accession>A0A0H2RKY8</accession>
<gene>
    <name evidence="1" type="ORF">SCHPADRAFT_907142</name>
</gene>
<keyword evidence="2" id="KW-1185">Reference proteome</keyword>
<evidence type="ECO:0000313" key="1">
    <source>
        <dbReference type="EMBL" id="KLO10103.1"/>
    </source>
</evidence>
<evidence type="ECO:0000313" key="2">
    <source>
        <dbReference type="Proteomes" id="UP000053477"/>
    </source>
</evidence>
<protein>
    <submittedName>
        <fullName evidence="1">Uncharacterized protein</fullName>
    </submittedName>
</protein>
<dbReference type="EMBL" id="KQ086035">
    <property type="protein sequence ID" value="KLO10103.1"/>
    <property type="molecule type" value="Genomic_DNA"/>
</dbReference>
<dbReference type="InParanoid" id="A0A0H2RKY8"/>
<dbReference type="Proteomes" id="UP000053477">
    <property type="component" value="Unassembled WGS sequence"/>
</dbReference>